<sequence>METKTVTHTVVKGDYLGKVANKYKVSVADIKRENNLKSDVLKLGQKLKITVSSRISHFVNTQ</sequence>
<feature type="domain" description="LysM" evidence="1">
    <location>
        <begin position="6"/>
        <end position="49"/>
    </location>
</feature>
<dbReference type="Pfam" id="PF01476">
    <property type="entry name" value="LysM"/>
    <property type="match status" value="1"/>
</dbReference>
<dbReference type="SUPFAM" id="SSF54106">
    <property type="entry name" value="LysM domain"/>
    <property type="match status" value="1"/>
</dbReference>
<reference evidence="3" key="1">
    <citation type="submission" date="2014-09" db="EMBL/GenBank/DDBJ databases">
        <title>Vibrio variabilis JCM 19239. (C206) whole genome shotgun sequence.</title>
        <authorList>
            <person name="Sawabe T."/>
            <person name="Meirelles P."/>
            <person name="Nakanishi M."/>
            <person name="Sayaka M."/>
            <person name="Hattori M."/>
            <person name="Ohkuma M."/>
        </authorList>
    </citation>
    <scope>NUCLEOTIDE SEQUENCE [LARGE SCALE GENOMIC DNA]</scope>
    <source>
        <strain evidence="3">JCM 19239</strain>
    </source>
</reference>
<dbReference type="PROSITE" id="PS51782">
    <property type="entry name" value="LYSM"/>
    <property type="match status" value="1"/>
</dbReference>
<proteinExistence type="predicted"/>
<dbReference type="EMBL" id="BBMS01000075">
    <property type="protein sequence ID" value="GAL29855.1"/>
    <property type="molecule type" value="Genomic_DNA"/>
</dbReference>
<dbReference type="InterPro" id="IPR036779">
    <property type="entry name" value="LysM_dom_sf"/>
</dbReference>
<gene>
    <name evidence="2" type="ORF">JCM19239_832</name>
</gene>
<dbReference type="EC" id="3.5.1.28" evidence="2"/>
<accession>A0ABQ0JNF8</accession>
<dbReference type="GO" id="GO:0008745">
    <property type="term" value="F:N-acetylmuramoyl-L-alanine amidase activity"/>
    <property type="evidence" value="ECO:0007669"/>
    <property type="project" value="UniProtKB-EC"/>
</dbReference>
<comment type="caution">
    <text evidence="2">The sequence shown here is derived from an EMBL/GenBank/DDBJ whole genome shotgun (WGS) entry which is preliminary data.</text>
</comment>
<reference evidence="3" key="2">
    <citation type="submission" date="2014-09" db="EMBL/GenBank/DDBJ databases">
        <authorList>
            <consortium name="NBRP consortium"/>
            <person name="Sawabe T."/>
            <person name="Meirelles P."/>
            <person name="Nakanishi M."/>
            <person name="Sayaka M."/>
            <person name="Hattori M."/>
            <person name="Ohkuma M."/>
        </authorList>
    </citation>
    <scope>NUCLEOTIDE SEQUENCE [LARGE SCALE GENOMIC DNA]</scope>
    <source>
        <strain evidence="3">JCM 19239</strain>
    </source>
</reference>
<dbReference type="CDD" id="cd00118">
    <property type="entry name" value="LysM"/>
    <property type="match status" value="1"/>
</dbReference>
<organism evidence="2 3">
    <name type="scientific">Vibrio variabilis</name>
    <dbReference type="NCBI Taxonomy" id="990271"/>
    <lineage>
        <taxon>Bacteria</taxon>
        <taxon>Pseudomonadati</taxon>
        <taxon>Pseudomonadota</taxon>
        <taxon>Gammaproteobacteria</taxon>
        <taxon>Vibrionales</taxon>
        <taxon>Vibrionaceae</taxon>
        <taxon>Vibrio</taxon>
    </lineage>
</organism>
<evidence type="ECO:0000313" key="2">
    <source>
        <dbReference type="EMBL" id="GAL29855.1"/>
    </source>
</evidence>
<protein>
    <submittedName>
        <fullName evidence="2">N-acetylmuramoyl-L-alanine amidase</fullName>
        <ecNumber evidence="2">3.5.1.28</ecNumber>
    </submittedName>
</protein>
<name>A0ABQ0JNF8_9VIBR</name>
<dbReference type="Gene3D" id="3.10.350.10">
    <property type="entry name" value="LysM domain"/>
    <property type="match status" value="1"/>
</dbReference>
<evidence type="ECO:0000259" key="1">
    <source>
        <dbReference type="PROSITE" id="PS51782"/>
    </source>
</evidence>
<dbReference type="InterPro" id="IPR018392">
    <property type="entry name" value="LysM"/>
</dbReference>
<dbReference type="Proteomes" id="UP000029223">
    <property type="component" value="Unassembled WGS sequence"/>
</dbReference>
<evidence type="ECO:0000313" key="3">
    <source>
        <dbReference type="Proteomes" id="UP000029223"/>
    </source>
</evidence>
<dbReference type="SMART" id="SM00257">
    <property type="entry name" value="LysM"/>
    <property type="match status" value="1"/>
</dbReference>
<keyword evidence="3" id="KW-1185">Reference proteome</keyword>
<keyword evidence="2" id="KW-0378">Hydrolase</keyword>